<evidence type="ECO:0000313" key="2">
    <source>
        <dbReference type="Proteomes" id="UP000176774"/>
    </source>
</evidence>
<organism evidence="1 2">
    <name type="scientific">Candidatus Staskawiczbacteria bacterium RIFCSPLOWO2_01_FULL_38_12b</name>
    <dbReference type="NCBI Taxonomy" id="1802214"/>
    <lineage>
        <taxon>Bacteria</taxon>
        <taxon>Candidatus Staskawicziibacteriota</taxon>
    </lineage>
</organism>
<dbReference type="EMBL" id="MHPA01000025">
    <property type="protein sequence ID" value="OGZ72525.1"/>
    <property type="molecule type" value="Genomic_DNA"/>
</dbReference>
<dbReference type="Proteomes" id="UP000176774">
    <property type="component" value="Unassembled WGS sequence"/>
</dbReference>
<dbReference type="AlphaFoldDB" id="A0A1G2ICQ7"/>
<name>A0A1G2ICQ7_9BACT</name>
<comment type="caution">
    <text evidence="1">The sequence shown here is derived from an EMBL/GenBank/DDBJ whole genome shotgun (WGS) entry which is preliminary data.</text>
</comment>
<accession>A0A1G2ICQ7</accession>
<dbReference type="Pfam" id="PF20393">
    <property type="entry name" value="Pro_CA_2"/>
    <property type="match status" value="1"/>
</dbReference>
<reference evidence="1 2" key="1">
    <citation type="journal article" date="2016" name="Nat. Commun.">
        <title>Thousands of microbial genomes shed light on interconnected biogeochemical processes in an aquifer system.</title>
        <authorList>
            <person name="Anantharaman K."/>
            <person name="Brown C.T."/>
            <person name="Hug L.A."/>
            <person name="Sharon I."/>
            <person name="Castelle C.J."/>
            <person name="Probst A.J."/>
            <person name="Thomas B.C."/>
            <person name="Singh A."/>
            <person name="Wilkins M.J."/>
            <person name="Karaoz U."/>
            <person name="Brodie E.L."/>
            <person name="Williams K.H."/>
            <person name="Hubbard S.S."/>
            <person name="Banfield J.F."/>
        </authorList>
    </citation>
    <scope>NUCLEOTIDE SEQUENCE [LARGE SCALE GENOMIC DNA]</scope>
</reference>
<protein>
    <recommendedName>
        <fullName evidence="3">Carbonic anhydrase</fullName>
    </recommendedName>
</protein>
<dbReference type="STRING" id="1802214.A2908_01485"/>
<evidence type="ECO:0000313" key="1">
    <source>
        <dbReference type="EMBL" id="OGZ72525.1"/>
    </source>
</evidence>
<gene>
    <name evidence="1" type="ORF">A2908_01485</name>
</gene>
<proteinExistence type="predicted"/>
<dbReference type="InterPro" id="IPR046871">
    <property type="entry name" value="Pro_CA_2"/>
</dbReference>
<sequence>MVIFNTFFGTKKEAATEKQVVPVVKKVPPEKNQGKYATAITCMDGKGQGLVKNYIIEHYNIDWVDLITHSGANKILAENFNTPIVAGMRENLGNSVFSSHKSKLIAIVGHSGCLVNKAGKNEQIIQLRECEKRIRSWGFGVKEKIILLFWTKNPRTIQRVW</sequence>
<evidence type="ECO:0008006" key="3">
    <source>
        <dbReference type="Google" id="ProtNLM"/>
    </source>
</evidence>